<accession>M7BLL6</accession>
<keyword evidence="2" id="KW-1185">Reference proteome</keyword>
<dbReference type="AlphaFoldDB" id="M7BLL6"/>
<protein>
    <submittedName>
        <fullName evidence="1">Uncharacterized protein</fullName>
    </submittedName>
</protein>
<reference evidence="2" key="1">
    <citation type="journal article" date="2013" name="Nat. Genet.">
        <title>The draft genomes of soft-shell turtle and green sea turtle yield insights into the development and evolution of the turtle-specific body plan.</title>
        <authorList>
            <person name="Wang Z."/>
            <person name="Pascual-Anaya J."/>
            <person name="Zadissa A."/>
            <person name="Li W."/>
            <person name="Niimura Y."/>
            <person name="Huang Z."/>
            <person name="Li C."/>
            <person name="White S."/>
            <person name="Xiong Z."/>
            <person name="Fang D."/>
            <person name="Wang B."/>
            <person name="Ming Y."/>
            <person name="Chen Y."/>
            <person name="Zheng Y."/>
            <person name="Kuraku S."/>
            <person name="Pignatelli M."/>
            <person name="Herrero J."/>
            <person name="Beal K."/>
            <person name="Nozawa M."/>
            <person name="Li Q."/>
            <person name="Wang J."/>
            <person name="Zhang H."/>
            <person name="Yu L."/>
            <person name="Shigenobu S."/>
            <person name="Wang J."/>
            <person name="Liu J."/>
            <person name="Flicek P."/>
            <person name="Searle S."/>
            <person name="Wang J."/>
            <person name="Kuratani S."/>
            <person name="Yin Y."/>
            <person name="Aken B."/>
            <person name="Zhang G."/>
            <person name="Irie N."/>
        </authorList>
    </citation>
    <scope>NUCLEOTIDE SEQUENCE [LARGE SCALE GENOMIC DNA]</scope>
</reference>
<organism evidence="1 2">
    <name type="scientific">Chelonia mydas</name>
    <name type="common">Green sea-turtle</name>
    <name type="synonym">Chelonia agassizi</name>
    <dbReference type="NCBI Taxonomy" id="8469"/>
    <lineage>
        <taxon>Eukaryota</taxon>
        <taxon>Metazoa</taxon>
        <taxon>Chordata</taxon>
        <taxon>Craniata</taxon>
        <taxon>Vertebrata</taxon>
        <taxon>Euteleostomi</taxon>
        <taxon>Archelosauria</taxon>
        <taxon>Testudinata</taxon>
        <taxon>Testudines</taxon>
        <taxon>Cryptodira</taxon>
        <taxon>Durocryptodira</taxon>
        <taxon>Americhelydia</taxon>
        <taxon>Chelonioidea</taxon>
        <taxon>Cheloniidae</taxon>
        <taxon>Chelonia</taxon>
    </lineage>
</organism>
<proteinExistence type="predicted"/>
<gene>
    <name evidence="1" type="ORF">UY3_04100</name>
</gene>
<dbReference type="Proteomes" id="UP000031443">
    <property type="component" value="Unassembled WGS sequence"/>
</dbReference>
<evidence type="ECO:0000313" key="1">
    <source>
        <dbReference type="EMBL" id="EMP38781.1"/>
    </source>
</evidence>
<dbReference type="EMBL" id="KB518693">
    <property type="protein sequence ID" value="EMP38781.1"/>
    <property type="molecule type" value="Genomic_DNA"/>
</dbReference>
<evidence type="ECO:0000313" key="2">
    <source>
        <dbReference type="Proteomes" id="UP000031443"/>
    </source>
</evidence>
<sequence length="175" mass="20383">MNRKPQILPQRSTNRPVSPGLYLLPEAATLQISDVRERQTGKSYAVRSLGPGMKNPQYHTKKLFISNLRYFMWSLARSHQHEEDCEDDTDTDVPESTGCGNWAIMLALGHVDTIECRFWAWQTSTDWRDHIVLRVWDDSQWLQNFRLCKATFMKLCEFAPLPEAQEYQDETCPDS</sequence>
<name>M7BLL6_CHEMY</name>